<keyword evidence="2" id="KW-1185">Reference proteome</keyword>
<proteinExistence type="predicted"/>
<protein>
    <submittedName>
        <fullName evidence="1">Lipid A-modifier LpxR family protein</fullName>
    </submittedName>
</protein>
<evidence type="ECO:0000313" key="2">
    <source>
        <dbReference type="Proteomes" id="UP001597440"/>
    </source>
</evidence>
<gene>
    <name evidence="1" type="ORF">ACFSQW_02605</name>
</gene>
<reference evidence="2" key="1">
    <citation type="journal article" date="2019" name="Int. J. Syst. Evol. Microbiol.">
        <title>The Global Catalogue of Microorganisms (GCM) 10K type strain sequencing project: providing services to taxonomists for standard genome sequencing and annotation.</title>
        <authorList>
            <consortium name="The Broad Institute Genomics Platform"/>
            <consortium name="The Broad Institute Genome Sequencing Center for Infectious Disease"/>
            <person name="Wu L."/>
            <person name="Ma J."/>
        </authorList>
    </citation>
    <scope>NUCLEOTIDE SEQUENCE [LARGE SCALE GENOMIC DNA]</scope>
    <source>
        <strain evidence="2">KCTC 52298</strain>
    </source>
</reference>
<accession>A0ABW5KWB9</accession>
<organism evidence="1 2">
    <name type="scientific">Sphingobacterium tabacisoli</name>
    <dbReference type="NCBI Taxonomy" id="2044855"/>
    <lineage>
        <taxon>Bacteria</taxon>
        <taxon>Pseudomonadati</taxon>
        <taxon>Bacteroidota</taxon>
        <taxon>Sphingobacteriia</taxon>
        <taxon>Sphingobacteriales</taxon>
        <taxon>Sphingobacteriaceae</taxon>
        <taxon>Sphingobacterium</taxon>
    </lineage>
</organism>
<dbReference type="InterPro" id="IPR037107">
    <property type="entry name" value="Put_OMP_sf"/>
</dbReference>
<dbReference type="Gene3D" id="2.40.128.140">
    <property type="entry name" value="Outer membrane protein"/>
    <property type="match status" value="1"/>
</dbReference>
<dbReference type="Proteomes" id="UP001597440">
    <property type="component" value="Unassembled WGS sequence"/>
</dbReference>
<evidence type="ECO:0000313" key="1">
    <source>
        <dbReference type="EMBL" id="MFD2553267.1"/>
    </source>
</evidence>
<dbReference type="Pfam" id="PF09982">
    <property type="entry name" value="LpxR"/>
    <property type="match status" value="1"/>
</dbReference>
<dbReference type="RefSeq" id="WP_210355347.1">
    <property type="nucleotide sequence ID" value="NZ_JAEQMU010000004.1"/>
</dbReference>
<dbReference type="EMBL" id="JBHULD010000004">
    <property type="protein sequence ID" value="MFD2553267.1"/>
    <property type="molecule type" value="Genomic_DNA"/>
</dbReference>
<comment type="caution">
    <text evidence="1">The sequence shown here is derived from an EMBL/GenBank/DDBJ whole genome shotgun (WGS) entry which is preliminary data.</text>
</comment>
<dbReference type="InterPro" id="IPR018707">
    <property type="entry name" value="LpxR"/>
</dbReference>
<name>A0ABW5KWB9_9SPHI</name>
<sequence length="315" mass="36338">MGRRFISPFIKKTIFVLGWSFLALHVVFAQVNRRYAFSLQTDNDSYLMTGQDQYYTNGLVMTFDKLLQQEAYKGDLLRLQLGHQLFNGSEVYGREDIKWDRPSTGRFFLNGQFQRTYASEWLWAVKAEAGAMGGAGGGKEIQRFIHKLFHMYEVESWESNLRSSLGLDLEGGLLKKLWRNHADRFEISGGAMGRVGMNFSHLSGQVYFRAGKLAPYRQSHFTGNGGFFSDAAEYYFFYSPGYMYQFYDATIEGALFARRKDERYHISSHVLTQRVGFAYSRAQFSIEGSFLFNTREGKEMLGNHQYARIQAGLRF</sequence>